<evidence type="ECO:0008006" key="5">
    <source>
        <dbReference type="Google" id="ProtNLM"/>
    </source>
</evidence>
<evidence type="ECO:0000313" key="3">
    <source>
        <dbReference type="EMBL" id="QDQ15757.1"/>
    </source>
</evidence>
<dbReference type="AlphaFoldDB" id="A0A516RJB4"/>
<keyword evidence="2" id="KW-0732">Signal</keyword>
<feature type="chain" id="PRO_5038422944" description="Secreted protein" evidence="2">
    <location>
        <begin position="36"/>
        <end position="131"/>
    </location>
</feature>
<organism evidence="3 4">
    <name type="scientific">Streptomyces spectabilis</name>
    <dbReference type="NCBI Taxonomy" id="68270"/>
    <lineage>
        <taxon>Bacteria</taxon>
        <taxon>Bacillati</taxon>
        <taxon>Actinomycetota</taxon>
        <taxon>Actinomycetes</taxon>
        <taxon>Kitasatosporales</taxon>
        <taxon>Streptomycetaceae</taxon>
        <taxon>Streptomyces</taxon>
    </lineage>
</organism>
<dbReference type="EMBL" id="CP040916">
    <property type="protein sequence ID" value="QDQ15757.1"/>
    <property type="molecule type" value="Genomic_DNA"/>
</dbReference>
<evidence type="ECO:0000256" key="2">
    <source>
        <dbReference type="SAM" id="SignalP"/>
    </source>
</evidence>
<dbReference type="RefSeq" id="WP_144322959.1">
    <property type="nucleotide sequence ID" value="NZ_CP040916.1"/>
</dbReference>
<evidence type="ECO:0000256" key="1">
    <source>
        <dbReference type="SAM" id="MobiDB-lite"/>
    </source>
</evidence>
<feature type="compositionally biased region" description="Low complexity" evidence="1">
    <location>
        <begin position="33"/>
        <end position="43"/>
    </location>
</feature>
<reference evidence="3 4" key="1">
    <citation type="journal article" date="2019" name="J. Ind. Microbiol. Biotechnol.">
        <title>The complete genomic sequence of Streptomyces spectabilis NRRL-2792 and identification of secondary metabolite biosynthetic gene clusters.</title>
        <authorList>
            <person name="Sinha A."/>
            <person name="Phillips-Salemka S."/>
            <person name="Niraula T.A."/>
            <person name="Short K.A."/>
            <person name="Niraula N.P."/>
        </authorList>
    </citation>
    <scope>NUCLEOTIDE SEQUENCE [LARGE SCALE GENOMIC DNA]</scope>
    <source>
        <strain evidence="3 4">NRRL 2792</strain>
    </source>
</reference>
<dbReference type="Proteomes" id="UP000316806">
    <property type="component" value="Chromosome"/>
</dbReference>
<evidence type="ECO:0000313" key="4">
    <source>
        <dbReference type="Proteomes" id="UP000316806"/>
    </source>
</evidence>
<protein>
    <recommendedName>
        <fullName evidence="5">Secreted protein</fullName>
    </recommendedName>
</protein>
<name>A0A516RJB4_STRST</name>
<sequence length="131" mass="13135">MSGRELRTRRGAWRTGALCLLAFVVCLLTAPGPGAASASSAPEKAGRTHATAPYGSTVEASVGPDTSGCQDGDGQHAPRSAALPRPDQPCASASRPAPTSGDAAPVATASRPTGCADATAVDLYRTCVIRT</sequence>
<feature type="region of interest" description="Disordered" evidence="1">
    <location>
        <begin position="33"/>
        <end position="110"/>
    </location>
</feature>
<gene>
    <name evidence="3" type="ORF">FH965_38700</name>
</gene>
<feature type="signal peptide" evidence="2">
    <location>
        <begin position="1"/>
        <end position="35"/>
    </location>
</feature>
<accession>A0A516RJB4</accession>
<proteinExistence type="predicted"/>